<feature type="compositionally biased region" description="Pro residues" evidence="1">
    <location>
        <begin position="86"/>
        <end position="96"/>
    </location>
</feature>
<organism evidence="2">
    <name type="scientific">marine sediment metagenome</name>
    <dbReference type="NCBI Taxonomy" id="412755"/>
    <lineage>
        <taxon>unclassified sequences</taxon>
        <taxon>metagenomes</taxon>
        <taxon>ecological metagenomes</taxon>
    </lineage>
</organism>
<proteinExistence type="predicted"/>
<evidence type="ECO:0000256" key="1">
    <source>
        <dbReference type="SAM" id="MobiDB-lite"/>
    </source>
</evidence>
<feature type="non-terminal residue" evidence="2">
    <location>
        <position position="324"/>
    </location>
</feature>
<name>A0A0F8ZEY3_9ZZZZ</name>
<sequence>MATNVIVRSLADYPDITPPAVTKPPVEAPQAITKPVKEEVSAIPPTEPQKATQEVQAIQEQGRVAPESVPPESAEKAHTELAAPDGPKPPSPPKPPTAKRDADDIFKEITEKGYDERVDQTLLRLHEATIGNETRRTALSIKAGGKKLKEQNIGVWRRDHLIPRPKDIEKLDELYIALHNPSGVASGEVKVPAGFEGAYEELRGLADWETSALLDFDPNAATIDDWFFRGWKPPTDMFTGTGARLGIKPKALRTPRVDATYQELRDAGFEPLFWNPYEQWGYRHNLGIKYREQMELIKNLKGMGEELIRPHDGGPIPTGWRVPE</sequence>
<feature type="compositionally biased region" description="Polar residues" evidence="1">
    <location>
        <begin position="49"/>
        <end position="59"/>
    </location>
</feature>
<gene>
    <name evidence="2" type="ORF">LCGC14_2703800</name>
</gene>
<evidence type="ECO:0000313" key="2">
    <source>
        <dbReference type="EMBL" id="KKK92352.1"/>
    </source>
</evidence>
<accession>A0A0F8ZEY3</accession>
<reference evidence="2" key="1">
    <citation type="journal article" date="2015" name="Nature">
        <title>Complex archaea that bridge the gap between prokaryotes and eukaryotes.</title>
        <authorList>
            <person name="Spang A."/>
            <person name="Saw J.H."/>
            <person name="Jorgensen S.L."/>
            <person name="Zaremba-Niedzwiedzka K."/>
            <person name="Martijn J."/>
            <person name="Lind A.E."/>
            <person name="van Eijk R."/>
            <person name="Schleper C."/>
            <person name="Guy L."/>
            <person name="Ettema T.J."/>
        </authorList>
    </citation>
    <scope>NUCLEOTIDE SEQUENCE</scope>
</reference>
<dbReference type="EMBL" id="LAZR01048250">
    <property type="protein sequence ID" value="KKK92352.1"/>
    <property type="molecule type" value="Genomic_DNA"/>
</dbReference>
<dbReference type="AlphaFoldDB" id="A0A0F8ZEY3"/>
<feature type="region of interest" description="Disordered" evidence="1">
    <location>
        <begin position="1"/>
        <end position="102"/>
    </location>
</feature>
<comment type="caution">
    <text evidence="2">The sequence shown here is derived from an EMBL/GenBank/DDBJ whole genome shotgun (WGS) entry which is preliminary data.</text>
</comment>
<protein>
    <submittedName>
        <fullName evidence="2">Uncharacterized protein</fullName>
    </submittedName>
</protein>